<dbReference type="STRING" id="553469.SAMN04487947_2050"/>
<evidence type="ECO:0000313" key="3">
    <source>
        <dbReference type="Proteomes" id="UP000198531"/>
    </source>
</evidence>
<evidence type="ECO:0000256" key="1">
    <source>
        <dbReference type="SAM" id="MobiDB-lite"/>
    </source>
</evidence>
<name>A0A1I6HGU7_9EURY</name>
<gene>
    <name evidence="2" type="ORF">SAMN04487947_2050</name>
</gene>
<protein>
    <submittedName>
        <fullName evidence="2">SipW-cognate class signal peptide</fullName>
    </submittedName>
</protein>
<dbReference type="InterPro" id="IPR023833">
    <property type="entry name" value="Signal_pept_SipW-depend-type"/>
</dbReference>
<dbReference type="RefSeq" id="WP_089807281.1">
    <property type="nucleotide sequence ID" value="NZ_FOYT01000002.1"/>
</dbReference>
<dbReference type="NCBIfam" id="TIGR04088">
    <property type="entry name" value="cognate_SipW"/>
    <property type="match status" value="1"/>
</dbReference>
<dbReference type="OrthoDB" id="222305at2157"/>
<reference evidence="3" key="1">
    <citation type="submission" date="2016-10" db="EMBL/GenBank/DDBJ databases">
        <authorList>
            <person name="Varghese N."/>
            <person name="Submissions S."/>
        </authorList>
    </citation>
    <scope>NUCLEOTIDE SEQUENCE [LARGE SCALE GENOMIC DNA]</scope>
    <source>
        <strain evidence="3">CGMCC 1.7736</strain>
    </source>
</reference>
<dbReference type="EMBL" id="FOYT01000002">
    <property type="protein sequence ID" value="SFR53604.1"/>
    <property type="molecule type" value="Genomic_DNA"/>
</dbReference>
<dbReference type="AlphaFoldDB" id="A0A1I6HGU7"/>
<feature type="region of interest" description="Disordered" evidence="1">
    <location>
        <begin position="206"/>
        <end position="237"/>
    </location>
</feature>
<sequence>MFGNDADDDGGIELSRRTVLGGIAGVGLSAGAVSTGTYALMSDEEESANNTIQAGEMDLTLGANVSKTVNVSDLMPGEGGKETFKVNNVGDADGDLSAAVTNVRNAPGAPNTGAVHTFTSEVTGYFDNDTHDNVHDLSDFGVDDAVTAVELLSNGSTKITVDLPAELGAASSGDNLALLFDTDDDGTADFQVVANQNGVSYQPFTASGWDQPSRSGGNPNGYALSNSRASGVSASRTQGTIEVTLGSGRRSGAFAFGGQVVYNGLHDVNGMGPSDGINDRVLLTPGFAFGPGFDGDSSRYVTVDPGKERTLADVLDVEVRVDTDVDAPELDADDDGDLMVQGKPTRIKGAAGGSSALSQGGSKYVEVIYRLPYNAGNVVSNETCTFDLDLSLEQSV</sequence>
<keyword evidence="3" id="KW-1185">Reference proteome</keyword>
<accession>A0A1I6HGU7</accession>
<evidence type="ECO:0000313" key="2">
    <source>
        <dbReference type="EMBL" id="SFR53604.1"/>
    </source>
</evidence>
<organism evidence="2 3">
    <name type="scientific">Halogeometricum rufum</name>
    <dbReference type="NCBI Taxonomy" id="553469"/>
    <lineage>
        <taxon>Archaea</taxon>
        <taxon>Methanobacteriati</taxon>
        <taxon>Methanobacteriota</taxon>
        <taxon>Stenosarchaea group</taxon>
        <taxon>Halobacteria</taxon>
        <taxon>Halobacteriales</taxon>
        <taxon>Haloferacaceae</taxon>
        <taxon>Halogeometricum</taxon>
    </lineage>
</organism>
<proteinExistence type="predicted"/>
<dbReference type="Pfam" id="PF12389">
    <property type="entry name" value="Peptidase_M73"/>
    <property type="match status" value="1"/>
</dbReference>
<dbReference type="Proteomes" id="UP000198531">
    <property type="component" value="Unassembled WGS sequence"/>
</dbReference>
<dbReference type="InterPro" id="IPR022121">
    <property type="entry name" value="Peptidase_M73_camelysin"/>
</dbReference>